<dbReference type="AlphaFoldDB" id="W9V4K9"/>
<accession>W9V4K9</accession>
<proteinExistence type="predicted"/>
<dbReference type="eggNOG" id="COG5433">
    <property type="taxonomic scope" value="Bacteria"/>
</dbReference>
<protein>
    <submittedName>
        <fullName evidence="2">Uncharacterized protein</fullName>
    </submittedName>
</protein>
<reference evidence="2 3" key="1">
    <citation type="submission" date="2012-11" db="EMBL/GenBank/DDBJ databases">
        <title>Genome assembly of Thiorhodococcus sp. AK35.</title>
        <authorList>
            <person name="Nupur N."/>
            <person name="Khatri I."/>
            <person name="Subramanian S."/>
            <person name="Pinnaka A."/>
        </authorList>
    </citation>
    <scope>NUCLEOTIDE SEQUENCE [LARGE SCALE GENOMIC DNA]</scope>
    <source>
        <strain evidence="2 3">AK35</strain>
    </source>
</reference>
<keyword evidence="3" id="KW-1185">Reference proteome</keyword>
<sequence length="66" mass="7739">MTHSKHFGHRGRGGIHRRRRPREYVGPDSQFLETVEQGHGRRETRRYRTLGDLSGVSRRAGWKALK</sequence>
<dbReference type="Proteomes" id="UP000019460">
    <property type="component" value="Unassembled WGS sequence"/>
</dbReference>
<evidence type="ECO:0000256" key="1">
    <source>
        <dbReference type="SAM" id="MobiDB-lite"/>
    </source>
</evidence>
<comment type="caution">
    <text evidence="2">The sequence shown here is derived from an EMBL/GenBank/DDBJ whole genome shotgun (WGS) entry which is preliminary data.</text>
</comment>
<evidence type="ECO:0000313" key="2">
    <source>
        <dbReference type="EMBL" id="EXJ14279.1"/>
    </source>
</evidence>
<evidence type="ECO:0000313" key="3">
    <source>
        <dbReference type="Proteomes" id="UP000019460"/>
    </source>
</evidence>
<feature type="region of interest" description="Disordered" evidence="1">
    <location>
        <begin position="1"/>
        <end position="26"/>
    </location>
</feature>
<dbReference type="EMBL" id="AONC01000044">
    <property type="protein sequence ID" value="EXJ14279.1"/>
    <property type="molecule type" value="Genomic_DNA"/>
</dbReference>
<dbReference type="STRING" id="1249627.D779_2817"/>
<organism evidence="2 3">
    <name type="scientific">Imhoffiella purpurea</name>
    <dbReference type="NCBI Taxonomy" id="1249627"/>
    <lineage>
        <taxon>Bacteria</taxon>
        <taxon>Pseudomonadati</taxon>
        <taxon>Pseudomonadota</taxon>
        <taxon>Gammaproteobacteria</taxon>
        <taxon>Chromatiales</taxon>
        <taxon>Chromatiaceae</taxon>
        <taxon>Imhoffiella</taxon>
    </lineage>
</organism>
<feature type="compositionally biased region" description="Basic residues" evidence="1">
    <location>
        <begin position="1"/>
        <end position="21"/>
    </location>
</feature>
<name>W9V4K9_9GAMM</name>
<gene>
    <name evidence="2" type="ORF">D779_2817</name>
</gene>